<feature type="domain" description="Myb-like" evidence="8">
    <location>
        <begin position="89"/>
        <end position="141"/>
    </location>
</feature>
<evidence type="ECO:0000256" key="3">
    <source>
        <dbReference type="ARBA" id="ARBA00023125"/>
    </source>
</evidence>
<keyword evidence="4" id="KW-0804">Transcription</keyword>
<dbReference type="PROSITE" id="PS50158">
    <property type="entry name" value="ZF_CCHC"/>
    <property type="match status" value="1"/>
</dbReference>
<evidence type="ECO:0000256" key="7">
    <source>
        <dbReference type="SAM" id="MobiDB-lite"/>
    </source>
</evidence>
<dbReference type="GO" id="GO:0008270">
    <property type="term" value="F:zinc ion binding"/>
    <property type="evidence" value="ECO:0007669"/>
    <property type="project" value="UniProtKB-KW"/>
</dbReference>
<name>A0AAD8VDK1_LOLMU</name>
<evidence type="ECO:0000256" key="6">
    <source>
        <dbReference type="PROSITE-ProRule" id="PRU00047"/>
    </source>
</evidence>
<organism evidence="12 13">
    <name type="scientific">Lolium multiflorum</name>
    <name type="common">Italian ryegrass</name>
    <name type="synonym">Lolium perenne subsp. multiflorum</name>
    <dbReference type="NCBI Taxonomy" id="4521"/>
    <lineage>
        <taxon>Eukaryota</taxon>
        <taxon>Viridiplantae</taxon>
        <taxon>Streptophyta</taxon>
        <taxon>Embryophyta</taxon>
        <taxon>Tracheophyta</taxon>
        <taxon>Spermatophyta</taxon>
        <taxon>Magnoliopsida</taxon>
        <taxon>Liliopsida</taxon>
        <taxon>Poales</taxon>
        <taxon>Poaceae</taxon>
        <taxon>BOP clade</taxon>
        <taxon>Pooideae</taxon>
        <taxon>Poodae</taxon>
        <taxon>Poeae</taxon>
        <taxon>Poeae Chloroplast Group 2 (Poeae type)</taxon>
        <taxon>Loliodinae</taxon>
        <taxon>Loliinae</taxon>
        <taxon>Lolium</taxon>
    </lineage>
</organism>
<dbReference type="Pfam" id="PF00249">
    <property type="entry name" value="Myb_DNA-binding"/>
    <property type="match status" value="1"/>
</dbReference>
<feature type="compositionally biased region" description="Polar residues" evidence="7">
    <location>
        <begin position="170"/>
        <end position="185"/>
    </location>
</feature>
<keyword evidence="6" id="KW-0862">Zinc</keyword>
<gene>
    <name evidence="12" type="ORF">QYE76_016400</name>
</gene>
<dbReference type="GO" id="GO:0003677">
    <property type="term" value="F:DNA binding"/>
    <property type="evidence" value="ECO:0007669"/>
    <property type="project" value="UniProtKB-KW"/>
</dbReference>
<dbReference type="PANTHER" id="PTHR44191:SF16">
    <property type="entry name" value="MYB TRANSCRIPTION FACTOR"/>
    <property type="match status" value="1"/>
</dbReference>
<dbReference type="EMBL" id="JAUUTY010000271">
    <property type="protein sequence ID" value="KAK1602359.1"/>
    <property type="molecule type" value="Genomic_DNA"/>
</dbReference>
<feature type="domain" description="HTH myb-type" evidence="11">
    <location>
        <begin position="89"/>
        <end position="145"/>
    </location>
</feature>
<dbReference type="Gene3D" id="1.10.10.60">
    <property type="entry name" value="Homeodomain-like"/>
    <property type="match status" value="1"/>
</dbReference>
<keyword evidence="2" id="KW-0805">Transcription regulation</keyword>
<dbReference type="FunFam" id="1.10.10.60:FF:000009">
    <property type="entry name" value="transcription factor MYB1R1"/>
    <property type="match status" value="1"/>
</dbReference>
<dbReference type="InterPro" id="IPR009057">
    <property type="entry name" value="Homeodomain-like_sf"/>
</dbReference>
<dbReference type="PROSITE" id="PS51293">
    <property type="entry name" value="SANT"/>
    <property type="match status" value="1"/>
</dbReference>
<dbReference type="InterPro" id="IPR001005">
    <property type="entry name" value="SANT/Myb"/>
</dbReference>
<keyword evidence="3" id="KW-0238">DNA-binding</keyword>
<evidence type="ECO:0000256" key="5">
    <source>
        <dbReference type="ARBA" id="ARBA00023242"/>
    </source>
</evidence>
<evidence type="ECO:0000256" key="1">
    <source>
        <dbReference type="ARBA" id="ARBA00004123"/>
    </source>
</evidence>
<dbReference type="InterPro" id="IPR017884">
    <property type="entry name" value="SANT_dom"/>
</dbReference>
<comment type="subcellular location">
    <subcellularLocation>
        <location evidence="1">Nucleus</location>
    </subcellularLocation>
</comment>
<feature type="region of interest" description="Disordered" evidence="7">
    <location>
        <begin position="312"/>
        <end position="332"/>
    </location>
</feature>
<feature type="region of interest" description="Disordered" evidence="7">
    <location>
        <begin position="162"/>
        <end position="186"/>
    </location>
</feature>
<protein>
    <submittedName>
        <fullName evidence="12">Uncharacterized protein</fullName>
    </submittedName>
</protein>
<evidence type="ECO:0000313" key="12">
    <source>
        <dbReference type="EMBL" id="KAK1602359.1"/>
    </source>
</evidence>
<dbReference type="InterPro" id="IPR017930">
    <property type="entry name" value="Myb_dom"/>
</dbReference>
<evidence type="ECO:0000256" key="4">
    <source>
        <dbReference type="ARBA" id="ARBA00023163"/>
    </source>
</evidence>
<reference evidence="12" key="1">
    <citation type="submission" date="2023-07" db="EMBL/GenBank/DDBJ databases">
        <title>A chromosome-level genome assembly of Lolium multiflorum.</title>
        <authorList>
            <person name="Chen Y."/>
            <person name="Copetti D."/>
            <person name="Kolliker R."/>
            <person name="Studer B."/>
        </authorList>
    </citation>
    <scope>NUCLEOTIDE SEQUENCE</scope>
    <source>
        <strain evidence="12">02402/16</strain>
        <tissue evidence="12">Leaf</tissue>
    </source>
</reference>
<dbReference type="SMART" id="SM00717">
    <property type="entry name" value="SANT"/>
    <property type="match status" value="1"/>
</dbReference>
<dbReference type="GO" id="GO:0003700">
    <property type="term" value="F:DNA-binding transcription factor activity"/>
    <property type="evidence" value="ECO:0007669"/>
    <property type="project" value="UniProtKB-ARBA"/>
</dbReference>
<dbReference type="InterPro" id="IPR001878">
    <property type="entry name" value="Znf_CCHC"/>
</dbReference>
<accession>A0AAD8VDK1</accession>
<keyword evidence="5" id="KW-0539">Nucleus</keyword>
<evidence type="ECO:0000256" key="2">
    <source>
        <dbReference type="ARBA" id="ARBA00023015"/>
    </source>
</evidence>
<proteinExistence type="predicted"/>
<dbReference type="GO" id="GO:0009739">
    <property type="term" value="P:response to gibberellin"/>
    <property type="evidence" value="ECO:0007669"/>
    <property type="project" value="TreeGrafter"/>
</dbReference>
<feature type="domain" description="SANT" evidence="10">
    <location>
        <begin position="92"/>
        <end position="145"/>
    </location>
</feature>
<dbReference type="Proteomes" id="UP001231189">
    <property type="component" value="Unassembled WGS sequence"/>
</dbReference>
<feature type="domain" description="CCHC-type" evidence="9">
    <location>
        <begin position="21"/>
        <end position="36"/>
    </location>
</feature>
<dbReference type="SUPFAM" id="SSF46689">
    <property type="entry name" value="Homeodomain-like"/>
    <property type="match status" value="1"/>
</dbReference>
<dbReference type="GO" id="GO:0005634">
    <property type="term" value="C:nucleus"/>
    <property type="evidence" value="ECO:0007669"/>
    <property type="project" value="UniProtKB-SubCell"/>
</dbReference>
<dbReference type="GO" id="GO:0009723">
    <property type="term" value="P:response to ethylene"/>
    <property type="evidence" value="ECO:0007669"/>
    <property type="project" value="TreeGrafter"/>
</dbReference>
<keyword evidence="13" id="KW-1185">Reference proteome</keyword>
<keyword evidence="6" id="KW-0863">Zinc-finger</keyword>
<comment type="caution">
    <text evidence="12">The sequence shown here is derived from an EMBL/GenBank/DDBJ whole genome shotgun (WGS) entry which is preliminary data.</text>
</comment>
<dbReference type="CDD" id="cd00167">
    <property type="entry name" value="SANT"/>
    <property type="match status" value="1"/>
</dbReference>
<dbReference type="NCBIfam" id="TIGR01557">
    <property type="entry name" value="myb_SHAQKYF"/>
    <property type="match status" value="1"/>
</dbReference>
<feature type="region of interest" description="Disordered" evidence="7">
    <location>
        <begin position="347"/>
        <end position="394"/>
    </location>
</feature>
<dbReference type="GO" id="GO:0009744">
    <property type="term" value="P:response to sucrose"/>
    <property type="evidence" value="ECO:0007669"/>
    <property type="project" value="UniProtKB-ARBA"/>
</dbReference>
<sequence length="394" mass="42044">MTRDGVPPAAPPGSGAGDGPRRCSQCGNHGHNTRTCTARPPVKLFGVRIGDKPPIRKSASMGNLAQFAEGSGGARAEGYGSEGDDDKPHHRKRGESWSEEEHKNFLLGLKNLGKGDWRGISRNYVGSRTPTQVASHAQKYFIRQTNNNRRKRRSSLFDMVIDDSGDLPLSRSSSQEIPLSRSSSQDVEEYVDDLRPATATAPVIPPTPVPVLTSVSVPPPVAVMTPPAPVPVLTYTSAPPPVPAMAHHPEGSQWVGSSLNAGEAGMVMPQVISPYGYPMMFPPPHYAQAFYPVPYYGYAPMFYGPPGIMQASSPGTVQASHEPVRPVAVHSRPPVNVEDLYSMSELNLKGDSSTNGVTPKSPLPPKPNGRPERQSAFHGTGPGNGSSNGLIPAK</sequence>
<evidence type="ECO:0000259" key="8">
    <source>
        <dbReference type="PROSITE" id="PS50090"/>
    </source>
</evidence>
<dbReference type="PROSITE" id="PS51294">
    <property type="entry name" value="HTH_MYB"/>
    <property type="match status" value="1"/>
</dbReference>
<keyword evidence="6" id="KW-0479">Metal-binding</keyword>
<evidence type="ECO:0000259" key="9">
    <source>
        <dbReference type="PROSITE" id="PS50158"/>
    </source>
</evidence>
<evidence type="ECO:0000259" key="11">
    <source>
        <dbReference type="PROSITE" id="PS51294"/>
    </source>
</evidence>
<dbReference type="AlphaFoldDB" id="A0AAD8VDK1"/>
<evidence type="ECO:0000313" key="13">
    <source>
        <dbReference type="Proteomes" id="UP001231189"/>
    </source>
</evidence>
<dbReference type="InterPro" id="IPR052245">
    <property type="entry name" value="Plant_Stress_Dev_TF"/>
</dbReference>
<dbReference type="PROSITE" id="PS50090">
    <property type="entry name" value="MYB_LIKE"/>
    <property type="match status" value="1"/>
</dbReference>
<dbReference type="InterPro" id="IPR006447">
    <property type="entry name" value="Myb_dom_plants"/>
</dbReference>
<dbReference type="PANTHER" id="PTHR44191">
    <property type="entry name" value="TRANSCRIPTION FACTOR KUA1"/>
    <property type="match status" value="1"/>
</dbReference>
<evidence type="ECO:0000259" key="10">
    <source>
        <dbReference type="PROSITE" id="PS51293"/>
    </source>
</evidence>
<feature type="region of interest" description="Disordered" evidence="7">
    <location>
        <begin position="1"/>
        <end position="101"/>
    </location>
</feature>